<proteinExistence type="inferred from homology"/>
<dbReference type="OMA" id="EISECEM"/>
<feature type="coiled-coil region" evidence="7">
    <location>
        <begin position="77"/>
        <end position="118"/>
    </location>
</feature>
<keyword evidence="7" id="KW-0175">Coiled coil</keyword>
<keyword evidence="8" id="KW-1185">Reference proteome</keyword>
<evidence type="ECO:0000256" key="2">
    <source>
        <dbReference type="ARBA" id="ARBA00023015"/>
    </source>
</evidence>
<reference evidence="9" key="1">
    <citation type="submission" date="2016-11" db="UniProtKB">
        <authorList>
            <consortium name="WormBaseParasite"/>
        </authorList>
    </citation>
    <scope>IDENTIFICATION</scope>
</reference>
<accession>A0A1I8BJQ3</accession>
<evidence type="ECO:0000256" key="7">
    <source>
        <dbReference type="SAM" id="Coils"/>
    </source>
</evidence>
<dbReference type="Pfam" id="PF11221">
    <property type="entry name" value="Med21"/>
    <property type="match status" value="1"/>
</dbReference>
<dbReference type="GO" id="GO:0006357">
    <property type="term" value="P:regulation of transcription by RNA polymerase II"/>
    <property type="evidence" value="ECO:0007669"/>
    <property type="project" value="TreeGrafter"/>
</dbReference>
<evidence type="ECO:0000256" key="4">
    <source>
        <dbReference type="ARBA" id="ARBA00023163"/>
    </source>
</evidence>
<evidence type="ECO:0000256" key="1">
    <source>
        <dbReference type="ARBA" id="ARBA00004123"/>
    </source>
</evidence>
<dbReference type="WBParaSite" id="MhA1_Contig257.frz3.gene6">
    <property type="protein sequence ID" value="MhA1_Contig257.frz3.gene6"/>
    <property type="gene ID" value="MhA1_Contig257.frz3.gene6"/>
</dbReference>
<comment type="subcellular location">
    <subcellularLocation>
        <location evidence="1 6">Nucleus</location>
    </subcellularLocation>
</comment>
<evidence type="ECO:0000256" key="6">
    <source>
        <dbReference type="RuleBase" id="RU366036"/>
    </source>
</evidence>
<comment type="similarity">
    <text evidence="6">Belongs to the Mediator complex subunit 21 family.</text>
</comment>
<organism evidence="8 9">
    <name type="scientific">Meloidogyne hapla</name>
    <name type="common">Root-knot nematode worm</name>
    <dbReference type="NCBI Taxonomy" id="6305"/>
    <lineage>
        <taxon>Eukaryota</taxon>
        <taxon>Metazoa</taxon>
        <taxon>Ecdysozoa</taxon>
        <taxon>Nematoda</taxon>
        <taxon>Chromadorea</taxon>
        <taxon>Rhabditida</taxon>
        <taxon>Tylenchina</taxon>
        <taxon>Tylenchomorpha</taxon>
        <taxon>Tylenchoidea</taxon>
        <taxon>Meloidogynidae</taxon>
        <taxon>Meloidogyninae</taxon>
        <taxon>Meloidogyne</taxon>
    </lineage>
</organism>
<dbReference type="SUPFAM" id="SSF140718">
    <property type="entry name" value="Mediator hinge subcomplex-like"/>
    <property type="match status" value="1"/>
</dbReference>
<keyword evidence="3 6" id="KW-0010">Activator</keyword>
<dbReference type="Proteomes" id="UP000095281">
    <property type="component" value="Unplaced"/>
</dbReference>
<dbReference type="GO" id="GO:0016592">
    <property type="term" value="C:mediator complex"/>
    <property type="evidence" value="ECO:0007669"/>
    <property type="project" value="UniProtKB-UniRule"/>
</dbReference>
<protein>
    <recommendedName>
        <fullName evidence="6">Mediator of RNA polymerase II transcription subunit 21</fullName>
    </recommendedName>
</protein>
<dbReference type="GO" id="GO:0003712">
    <property type="term" value="F:transcription coregulator activity"/>
    <property type="evidence" value="ECO:0007669"/>
    <property type="project" value="TreeGrafter"/>
</dbReference>
<evidence type="ECO:0000256" key="3">
    <source>
        <dbReference type="ARBA" id="ARBA00023159"/>
    </source>
</evidence>
<dbReference type="PANTHER" id="PTHR13381">
    <property type="entry name" value="RNA POLYMERASE II HOLOENZYME COMPONENT SRB7"/>
    <property type="match status" value="1"/>
</dbReference>
<comment type="function">
    <text evidence="6">Component of the Mediator complex, a coactivator involved in the regulated transcription of nearly all RNA polymerase II-dependent genes. Mediator functions as a bridge to convey information from gene-specific regulatory proteins to the basal RNA polymerase II transcription machinery. Mediator is recruited to promoters by direct interactions with regulatory proteins and serves as a scaffold for the assembly of a functional preinitiation complex with RNA polymerase II and the general transcription factors.</text>
</comment>
<dbReference type="PANTHER" id="PTHR13381:SF0">
    <property type="entry name" value="MEDIATOR OF RNA POLYMERASE II TRANSCRIPTION SUBUNIT 21"/>
    <property type="match status" value="1"/>
</dbReference>
<name>A0A1I8BJQ3_MELHA</name>
<sequence>MADRLTQIQDLVNDLANHICNSIGVLQADPMLSCDFGSVSKEIEEEKNCQLFAQHIAHTSKDIEVLVESLPPAEQSLEVHEKELLELDDQRAQAAKELELAVEKAEKLTEQTRELLSKIAHAQMMSRPNA</sequence>
<evidence type="ECO:0000313" key="8">
    <source>
        <dbReference type="Proteomes" id="UP000095281"/>
    </source>
</evidence>
<dbReference type="Gene3D" id="6.10.280.10">
    <property type="entry name" value="Mediator complex, subunit Med21"/>
    <property type="match status" value="1"/>
</dbReference>
<evidence type="ECO:0000256" key="5">
    <source>
        <dbReference type="ARBA" id="ARBA00023242"/>
    </source>
</evidence>
<keyword evidence="4 6" id="KW-0804">Transcription</keyword>
<keyword evidence="2 6" id="KW-0805">Transcription regulation</keyword>
<evidence type="ECO:0000313" key="9">
    <source>
        <dbReference type="WBParaSite" id="MhA1_Contig257.frz3.gene6"/>
    </source>
</evidence>
<keyword evidence="5 6" id="KW-0539">Nucleus</keyword>
<comment type="subunit">
    <text evidence="6">Component of the Mediator complex.</text>
</comment>
<dbReference type="InterPro" id="IPR021384">
    <property type="entry name" value="Mediator_Med21"/>
</dbReference>
<dbReference type="InterPro" id="IPR037212">
    <property type="entry name" value="Med7/Med21-like"/>
</dbReference>
<dbReference type="AlphaFoldDB" id="A0A1I8BJQ3"/>